<protein>
    <recommendedName>
        <fullName evidence="4">Protein PBDC1 homolog</fullName>
    </recommendedName>
</protein>
<dbReference type="PhylomeDB" id="A0A060TAK1"/>
<evidence type="ECO:0000313" key="6">
    <source>
        <dbReference type="EMBL" id="CDP38003.1"/>
    </source>
</evidence>
<comment type="similarity">
    <text evidence="3">Belongs to the PBDC1 family.</text>
</comment>
<evidence type="ECO:0000259" key="5">
    <source>
        <dbReference type="Pfam" id="PF04669"/>
    </source>
</evidence>
<dbReference type="EMBL" id="HG937694">
    <property type="protein sequence ID" value="CDP38003.1"/>
    <property type="molecule type" value="Genomic_DNA"/>
</dbReference>
<evidence type="ECO:0000256" key="4">
    <source>
        <dbReference type="ARBA" id="ARBA00069779"/>
    </source>
</evidence>
<feature type="domain" description="Polysaccharide biosynthesis" evidence="5">
    <location>
        <begin position="17"/>
        <end position="145"/>
    </location>
</feature>
<evidence type="ECO:0000256" key="2">
    <source>
        <dbReference type="ARBA" id="ARBA00022490"/>
    </source>
</evidence>
<dbReference type="FunFam" id="1.10.3560.10:FF:000001">
    <property type="entry name" value="Protein PBDC1 homolog"/>
    <property type="match status" value="1"/>
</dbReference>
<dbReference type="InterPro" id="IPR021148">
    <property type="entry name" value="Polysacc_synth_dom"/>
</dbReference>
<dbReference type="Gene3D" id="1.10.3560.10">
    <property type="entry name" value="yst0336 like domain"/>
    <property type="match status" value="1"/>
</dbReference>
<gene>
    <name evidence="6" type="ORF">GNLVRS02_ARAD1D24596g</name>
</gene>
<dbReference type="InterPro" id="IPR008476">
    <property type="entry name" value="PBDC1_metazoa/fungi"/>
</dbReference>
<dbReference type="InterPro" id="IPR023139">
    <property type="entry name" value="PBDC1-like_dom_sf"/>
</dbReference>
<comment type="subcellular location">
    <subcellularLocation>
        <location evidence="1">Cytoplasm</location>
    </subcellularLocation>
</comment>
<keyword evidence="2" id="KW-0963">Cytoplasm</keyword>
<dbReference type="Pfam" id="PF04669">
    <property type="entry name" value="PBDC1"/>
    <property type="match status" value="1"/>
</dbReference>
<proteinExistence type="inferred from homology"/>
<dbReference type="AlphaFoldDB" id="A0A060TAK1"/>
<evidence type="ECO:0000256" key="3">
    <source>
        <dbReference type="ARBA" id="ARBA00061201"/>
    </source>
</evidence>
<dbReference type="PANTHER" id="PTHR13410:SF9">
    <property type="entry name" value="PROTEIN PBDC1"/>
    <property type="match status" value="1"/>
</dbReference>
<evidence type="ECO:0000256" key="1">
    <source>
        <dbReference type="ARBA" id="ARBA00004496"/>
    </source>
</evidence>
<dbReference type="PANTHER" id="PTHR13410">
    <property type="entry name" value="PROTEIN PBDC1"/>
    <property type="match status" value="1"/>
</dbReference>
<sequence length="153" mass="17884">MSASTFDPEKAQNLDDIEKQFAVKAVNQAQTYWGLLEKIPGSKLRLTKLDDEIYEHLLTEFPELKDPTKAVKVDEDEMKSAKNKPRWRKFMNAYENTVDDYNFGTLLRTNCMGEYSELNTIFVPRMQFYAFEIYRNKAGLNDWVHEKASKPSN</sequence>
<reference evidence="6" key="1">
    <citation type="submission" date="2014-02" db="EMBL/GenBank/DDBJ databases">
        <authorList>
            <person name="Genoscope - CEA"/>
        </authorList>
    </citation>
    <scope>NUCLEOTIDE SEQUENCE</scope>
    <source>
        <strain evidence="6">LS3</strain>
    </source>
</reference>
<accession>A0A060TAK1</accession>
<reference evidence="6" key="2">
    <citation type="submission" date="2014-06" db="EMBL/GenBank/DDBJ databases">
        <title>The complete genome of Blastobotrys (Arxula) adeninivorans LS3 - a yeast of biotechnological interest.</title>
        <authorList>
            <person name="Kunze G."/>
            <person name="Gaillardin C."/>
            <person name="Czernicka M."/>
            <person name="Durrens P."/>
            <person name="Martin T."/>
            <person name="Boer E."/>
            <person name="Gabaldon T."/>
            <person name="Cruz J."/>
            <person name="Talla E."/>
            <person name="Marck C."/>
            <person name="Goffeau A."/>
            <person name="Barbe V."/>
            <person name="Baret P."/>
            <person name="Baronian K."/>
            <person name="Beier S."/>
            <person name="Bleykasten C."/>
            <person name="Bode R."/>
            <person name="Casaregola S."/>
            <person name="Despons L."/>
            <person name="Fairhead C."/>
            <person name="Giersberg M."/>
            <person name="Gierski P."/>
            <person name="Hahnel U."/>
            <person name="Hartmann A."/>
            <person name="Jankowska D."/>
            <person name="Jubin C."/>
            <person name="Jung P."/>
            <person name="Lafontaine I."/>
            <person name="Leh-Louis V."/>
            <person name="Lemaire M."/>
            <person name="Marcet-Houben M."/>
            <person name="Mascher M."/>
            <person name="Morel G."/>
            <person name="Richard G.-F."/>
            <person name="Riechen J."/>
            <person name="Sacerdot C."/>
            <person name="Sarkar A."/>
            <person name="Savel G."/>
            <person name="Schacherer J."/>
            <person name="Sherman D."/>
            <person name="Straub M.-L."/>
            <person name="Stein N."/>
            <person name="Thierry A."/>
            <person name="Trautwein-Schult A."/>
            <person name="Westhof E."/>
            <person name="Worch S."/>
            <person name="Dujon B."/>
            <person name="Souciet J.-L."/>
            <person name="Wincker P."/>
            <person name="Scholz U."/>
            <person name="Neuveglise N."/>
        </authorList>
    </citation>
    <scope>NUCLEOTIDE SEQUENCE</scope>
    <source>
        <strain evidence="6">LS3</strain>
    </source>
</reference>
<dbReference type="GO" id="GO:0005737">
    <property type="term" value="C:cytoplasm"/>
    <property type="evidence" value="ECO:0007669"/>
    <property type="project" value="UniProtKB-SubCell"/>
</dbReference>
<name>A0A060TAK1_BLAAD</name>
<organism evidence="6">
    <name type="scientific">Blastobotrys adeninivorans</name>
    <name type="common">Yeast</name>
    <name type="synonym">Arxula adeninivorans</name>
    <dbReference type="NCBI Taxonomy" id="409370"/>
    <lineage>
        <taxon>Eukaryota</taxon>
        <taxon>Fungi</taxon>
        <taxon>Dikarya</taxon>
        <taxon>Ascomycota</taxon>
        <taxon>Saccharomycotina</taxon>
        <taxon>Dipodascomycetes</taxon>
        <taxon>Dipodascales</taxon>
        <taxon>Trichomonascaceae</taxon>
        <taxon>Blastobotrys</taxon>
    </lineage>
</organism>